<dbReference type="AlphaFoldDB" id="A0A482WY93"/>
<feature type="transmembrane region" description="Helical" evidence="6">
    <location>
        <begin position="38"/>
        <end position="58"/>
    </location>
</feature>
<name>A0A482WY93_LAOST</name>
<reference evidence="7 8" key="1">
    <citation type="journal article" date="2017" name="Gigascience">
        <title>Genome sequence of the small brown planthopper, Laodelphax striatellus.</title>
        <authorList>
            <person name="Zhu J."/>
            <person name="Jiang F."/>
            <person name="Wang X."/>
            <person name="Yang P."/>
            <person name="Bao Y."/>
            <person name="Zhao W."/>
            <person name="Wang W."/>
            <person name="Lu H."/>
            <person name="Wang Q."/>
            <person name="Cui N."/>
            <person name="Li J."/>
            <person name="Chen X."/>
            <person name="Luo L."/>
            <person name="Yu J."/>
            <person name="Kang L."/>
            <person name="Cui F."/>
        </authorList>
    </citation>
    <scope>NUCLEOTIDE SEQUENCE [LARGE SCALE GENOMIC DNA]</scope>
    <source>
        <strain evidence="7">Lst14</strain>
    </source>
</reference>
<evidence type="ECO:0000313" key="8">
    <source>
        <dbReference type="Proteomes" id="UP000291343"/>
    </source>
</evidence>
<keyword evidence="8" id="KW-1185">Reference proteome</keyword>
<dbReference type="PANTHER" id="PTHR32001:SF1">
    <property type="entry name" value="KERATINOCYTE-ASSOCIATED PROTEIN 2"/>
    <property type="match status" value="1"/>
</dbReference>
<dbReference type="InParanoid" id="A0A482WY93"/>
<keyword evidence="3 6" id="KW-0812">Transmembrane</keyword>
<dbReference type="PANTHER" id="PTHR32001">
    <property type="entry name" value="KERATINOCYTE-ASSOCIATED PROTEIN 2"/>
    <property type="match status" value="1"/>
</dbReference>
<keyword evidence="4 6" id="KW-1133">Transmembrane helix</keyword>
<accession>A0A482WY93</accession>
<evidence type="ECO:0000256" key="3">
    <source>
        <dbReference type="ARBA" id="ARBA00022692"/>
    </source>
</evidence>
<dbReference type="STRING" id="195883.A0A482WY93"/>
<comment type="caution">
    <text evidence="7">The sequence shown here is derived from an EMBL/GenBank/DDBJ whole genome shotgun (WGS) entry which is preliminary data.</text>
</comment>
<comment type="subcellular location">
    <subcellularLocation>
        <location evidence="1">Membrane</location>
        <topology evidence="1">Multi-pass membrane protein</topology>
    </subcellularLocation>
</comment>
<evidence type="ECO:0000256" key="5">
    <source>
        <dbReference type="ARBA" id="ARBA00023136"/>
    </source>
</evidence>
<dbReference type="InterPro" id="IPR018614">
    <property type="entry name" value="KRTCAP2"/>
</dbReference>
<sequence length="135" mass="14902">MTLRAVSSGTSFLLSSILTVLLFSGMQMYRQWLSSSQLHTILGGYLGSLLFILCLTAVGNIESAAFGKTFQTKLFPEVLVCLLVALFASGMVHRVCTTTCLLFSLVALYYINRISQQTHTMPAPVHNVHTQKKKK</sequence>
<evidence type="ECO:0000256" key="1">
    <source>
        <dbReference type="ARBA" id="ARBA00004141"/>
    </source>
</evidence>
<evidence type="ECO:0000256" key="4">
    <source>
        <dbReference type="ARBA" id="ARBA00022989"/>
    </source>
</evidence>
<dbReference type="GO" id="GO:0016020">
    <property type="term" value="C:membrane"/>
    <property type="evidence" value="ECO:0007669"/>
    <property type="project" value="UniProtKB-SubCell"/>
</dbReference>
<keyword evidence="5 6" id="KW-0472">Membrane</keyword>
<dbReference type="EMBL" id="QKKF02022802">
    <property type="protein sequence ID" value="RZF38236.1"/>
    <property type="molecule type" value="Genomic_DNA"/>
</dbReference>
<evidence type="ECO:0000256" key="2">
    <source>
        <dbReference type="ARBA" id="ARBA00007279"/>
    </source>
</evidence>
<dbReference type="OrthoDB" id="1111004at2759"/>
<dbReference type="FunCoup" id="A0A482WY93">
    <property type="interactions" value="560"/>
</dbReference>
<evidence type="ECO:0000256" key="6">
    <source>
        <dbReference type="SAM" id="Phobius"/>
    </source>
</evidence>
<proteinExistence type="inferred from homology"/>
<dbReference type="Proteomes" id="UP000291343">
    <property type="component" value="Unassembled WGS sequence"/>
</dbReference>
<evidence type="ECO:0000313" key="7">
    <source>
        <dbReference type="EMBL" id="RZF38236.1"/>
    </source>
</evidence>
<feature type="transmembrane region" description="Helical" evidence="6">
    <location>
        <begin position="6"/>
        <end position="26"/>
    </location>
</feature>
<dbReference type="Pfam" id="PF09775">
    <property type="entry name" value="Keratin_assoc"/>
    <property type="match status" value="1"/>
</dbReference>
<organism evidence="7 8">
    <name type="scientific">Laodelphax striatellus</name>
    <name type="common">Small brown planthopper</name>
    <name type="synonym">Delphax striatella</name>
    <dbReference type="NCBI Taxonomy" id="195883"/>
    <lineage>
        <taxon>Eukaryota</taxon>
        <taxon>Metazoa</taxon>
        <taxon>Ecdysozoa</taxon>
        <taxon>Arthropoda</taxon>
        <taxon>Hexapoda</taxon>
        <taxon>Insecta</taxon>
        <taxon>Pterygota</taxon>
        <taxon>Neoptera</taxon>
        <taxon>Paraneoptera</taxon>
        <taxon>Hemiptera</taxon>
        <taxon>Auchenorrhyncha</taxon>
        <taxon>Fulgoroidea</taxon>
        <taxon>Delphacidae</taxon>
        <taxon>Criomorphinae</taxon>
        <taxon>Laodelphax</taxon>
    </lineage>
</organism>
<gene>
    <name evidence="7" type="ORF">LSTR_LSTR005597</name>
</gene>
<feature type="transmembrane region" description="Helical" evidence="6">
    <location>
        <begin position="78"/>
        <end position="111"/>
    </location>
</feature>
<comment type="similarity">
    <text evidence="2">Belongs to the KRTCAP2 family.</text>
</comment>
<protein>
    <submittedName>
        <fullName evidence="7">Uncharacterized protein</fullName>
    </submittedName>
</protein>